<keyword evidence="6 8" id="KW-0408">Iron</keyword>
<dbReference type="Proteomes" id="UP000321408">
    <property type="component" value="Chromosome"/>
</dbReference>
<evidence type="ECO:0000256" key="2">
    <source>
        <dbReference type="ARBA" id="ARBA00006561"/>
    </source>
</evidence>
<proteinExistence type="inferred from homology"/>
<keyword evidence="7 8" id="KW-0411">Iron-sulfur</keyword>
<comment type="cofactor">
    <cofactor evidence="8">
        <name>[4Fe-4S] cluster</name>
        <dbReference type="ChEBI" id="CHEBI:49883"/>
    </cofactor>
</comment>
<evidence type="ECO:0000256" key="7">
    <source>
        <dbReference type="ARBA" id="ARBA00023014"/>
    </source>
</evidence>
<evidence type="ECO:0000256" key="5">
    <source>
        <dbReference type="ARBA" id="ARBA00023002"/>
    </source>
</evidence>
<dbReference type="InterPro" id="IPR017896">
    <property type="entry name" value="4Fe4S_Fe-S-bd"/>
</dbReference>
<comment type="function">
    <text evidence="8">Part of a complex that catalyzes the reversible reduction of CoM-S-S-CoB to the thiol-coenzymes H-S-CoM (coenzyme M) and H-S-CoB (coenzyme B).</text>
</comment>
<dbReference type="OrthoDB" id="32867at2157"/>
<dbReference type="InterPro" id="IPR017900">
    <property type="entry name" value="4Fe4S_Fe_S_CS"/>
</dbReference>
<feature type="domain" description="4Fe-4S ferredoxin-type" evidence="9">
    <location>
        <begin position="299"/>
        <end position="328"/>
    </location>
</feature>
<protein>
    <recommendedName>
        <fullName evidence="8">CoB--CoM heterodisulfide reductase iron-sulfur subunit A</fullName>
        <ecNumber evidence="8">1.8.-.-</ecNumber>
    </recommendedName>
</protein>
<dbReference type="PROSITE" id="PS00198">
    <property type="entry name" value="4FE4S_FER_1"/>
    <property type="match status" value="3"/>
</dbReference>
<dbReference type="GO" id="GO:0051539">
    <property type="term" value="F:4 iron, 4 sulfur cluster binding"/>
    <property type="evidence" value="ECO:0007669"/>
    <property type="project" value="UniProtKB-UniRule"/>
</dbReference>
<dbReference type="UniPathway" id="UPA00647">
    <property type="reaction ID" value="UER00700"/>
</dbReference>
<evidence type="ECO:0000313" key="10">
    <source>
        <dbReference type="EMBL" id="QEE17386.1"/>
    </source>
</evidence>
<dbReference type="InterPro" id="IPR003813">
    <property type="entry name" value="MvhD/FlpD"/>
</dbReference>
<feature type="domain" description="4Fe-4S ferredoxin-type" evidence="9">
    <location>
        <begin position="251"/>
        <end position="279"/>
    </location>
</feature>
<evidence type="ECO:0000256" key="3">
    <source>
        <dbReference type="ARBA" id="ARBA00022723"/>
    </source>
</evidence>
<keyword evidence="8" id="KW-0285">Flavoprotein</keyword>
<feature type="domain" description="4Fe-4S ferredoxin-type" evidence="9">
    <location>
        <begin position="592"/>
        <end position="621"/>
    </location>
</feature>
<dbReference type="KEGG" id="psyt:DSAG12_03220"/>
<evidence type="ECO:0000259" key="9">
    <source>
        <dbReference type="PROSITE" id="PS51379"/>
    </source>
</evidence>
<evidence type="ECO:0000256" key="1">
    <source>
        <dbReference type="ARBA" id="ARBA00001974"/>
    </source>
</evidence>
<dbReference type="SUPFAM" id="SSF51971">
    <property type="entry name" value="Nucleotide-binding domain"/>
    <property type="match status" value="1"/>
</dbReference>
<dbReference type="InterPro" id="IPR039650">
    <property type="entry name" value="HdrA-like"/>
</dbReference>
<dbReference type="Pfam" id="PF12838">
    <property type="entry name" value="Fer4_7"/>
    <property type="match status" value="1"/>
</dbReference>
<dbReference type="GeneID" id="92244882"/>
<name>A0A5B9DF79_9ARCH</name>
<dbReference type="Gene3D" id="3.40.50.720">
    <property type="entry name" value="NAD(P)-binding Rossmann-like Domain"/>
    <property type="match status" value="1"/>
</dbReference>
<accession>A0A5B9DF79</accession>
<evidence type="ECO:0000313" key="11">
    <source>
        <dbReference type="Proteomes" id="UP000321408"/>
    </source>
</evidence>
<comment type="cofactor">
    <cofactor evidence="1 8">
        <name>FAD</name>
        <dbReference type="ChEBI" id="CHEBI:57692"/>
    </cofactor>
</comment>
<reference evidence="10 11" key="1">
    <citation type="journal article" date="2020" name="Nature">
        <title>Isolation of an archaeon at the prokaryote-eukaryote interface.</title>
        <authorList>
            <person name="Imachi H."/>
            <person name="Nobu M.K."/>
            <person name="Nakahara N."/>
            <person name="Morono Y."/>
            <person name="Ogawara M."/>
            <person name="Takaki Y."/>
            <person name="Takano Y."/>
            <person name="Uematsu K."/>
            <person name="Ikuta T."/>
            <person name="Ito M."/>
            <person name="Matsui Y."/>
            <person name="Miyazaki M."/>
            <person name="Murata K."/>
            <person name="Saito Y."/>
            <person name="Sakai S."/>
            <person name="Song C."/>
            <person name="Tasumi E."/>
            <person name="Yamanaka Y."/>
            <person name="Yamaguchi T."/>
            <person name="Kamagata Y."/>
            <person name="Tamaki H."/>
            <person name="Takai K."/>
        </authorList>
    </citation>
    <scope>NUCLEOTIDE SEQUENCE [LARGE SCALE GENOMIC DNA]</scope>
    <source>
        <strain evidence="10 11">MK-D1</strain>
    </source>
</reference>
<evidence type="ECO:0000256" key="8">
    <source>
        <dbReference type="RuleBase" id="RU366072"/>
    </source>
</evidence>
<comment type="pathway">
    <text evidence="8">Cofactor metabolism; coenzyme M-coenzyme B heterodisulfide reduction; coenzyme B and coenzyme M from coenzyme M-coenzyme B heterodisulfide: step 1/1.</text>
</comment>
<dbReference type="GO" id="GO:0016491">
    <property type="term" value="F:oxidoreductase activity"/>
    <property type="evidence" value="ECO:0007669"/>
    <property type="project" value="UniProtKB-UniRule"/>
</dbReference>
<dbReference type="RefSeq" id="WP_162306775.1">
    <property type="nucleotide sequence ID" value="NZ_CP042905.2"/>
</dbReference>
<comment type="subunit">
    <text evidence="8">The ferredoxin:CoB-CoM heterodisulfide reductase is composed of three subunits; HdrA, HdrB and HdrC.</text>
</comment>
<dbReference type="PROSITE" id="PS51379">
    <property type="entry name" value="4FE4S_FER_2"/>
    <property type="match status" value="4"/>
</dbReference>
<dbReference type="SUPFAM" id="SSF54862">
    <property type="entry name" value="4Fe-4S ferredoxins"/>
    <property type="match status" value="2"/>
</dbReference>
<keyword evidence="3 8" id="KW-0479">Metal-binding</keyword>
<dbReference type="Pfam" id="PF12831">
    <property type="entry name" value="FAD_oxidored"/>
    <property type="match status" value="1"/>
</dbReference>
<reference evidence="10 11" key="2">
    <citation type="journal article" date="2024" name="Int. J. Syst. Evol. Microbiol.">
        <title>Promethearchaeum syntrophicum gen. nov., sp. nov., an anaerobic, obligately syntrophic archaeon, the first isolate of the lineage 'Asgard' archaea, and proposal of the new archaeal phylum Promethearchaeota phyl. nov. and kingdom Promethearchaeati regn. nov.</title>
        <authorList>
            <person name="Imachi H."/>
            <person name="Nobu M.K."/>
            <person name="Kato S."/>
            <person name="Takaki Y."/>
            <person name="Miyazaki M."/>
            <person name="Miyata M."/>
            <person name="Ogawara M."/>
            <person name="Saito Y."/>
            <person name="Sakai S."/>
            <person name="Tahara Y.O."/>
            <person name="Takano Y."/>
            <person name="Tasumi E."/>
            <person name="Uematsu K."/>
            <person name="Yoshimura T."/>
            <person name="Itoh T."/>
            <person name="Ohkuma M."/>
            <person name="Takai K."/>
        </authorList>
    </citation>
    <scope>NUCLEOTIDE SEQUENCE [LARGE SCALE GENOMIC DNA]</scope>
    <source>
        <strain evidence="10 11">MK-D1</strain>
    </source>
</reference>
<dbReference type="Gene3D" id="3.30.70.20">
    <property type="match status" value="1"/>
</dbReference>
<keyword evidence="4 8" id="KW-0274">FAD</keyword>
<keyword evidence="5 8" id="KW-0560">Oxidoreductase</keyword>
<keyword evidence="11" id="KW-1185">Reference proteome</keyword>
<sequence length="824" mass="91288">MEKTQSSTLNNIDIKQKGQKIGVFVCHCGSNINGVVDCKALAEESLKNPGVIFATDYKFLCSDPGQLLIKDKIEEFGLDRVVVAACSPRMHEKTFRRVCRKADLNPFLFEQANIREHCTWVHMNEKEKAHKKAGDIIAISCARAKELDILDIITVPITKNALIVGGGIAGISAALDLADMGIPVTLVESTPTIGGNMARLDKTFPTMDCSACILTPKMTDIGQHPNINLMTYSEILEVNGYIGNFDVKIKKKPRYIKEDKCNGCGDCVPVCPAITSNPFEMHMSPIKAVSIPFPQAVPQLFTIDMDSCIKCGNCEKACELEAIDLNQAPIIVEEKFGAIILSTGFKVADLTLVHPEYHYGEYLNVISHLELERMLTSFGPSEGQIIRPSDFNRPKKILFISCVGSRSQREGYKPYCCNVGCMAAMKEARLIIEHHPDTQIDISYMDVRASGKGYEEFWEKAAHEYGITYFRGRIAELYQDEITQNIVARLEDTLLNQLFEIEYDLVILVGAVDQMDDLPSIVKTLNLQQGADGWLLEAHPKLRPVDTHTGGIFVAGFVTGPKDIPATVAQAKAAASGVATLIMQGEVEIEPYYAVIDPEMCGACKKCEVTCPFGAPVLVTDKAQEGKILEINPALCTGCGTCVAECKYGAIQQNNFTSRQLFASTDRASEKIELDIPDSKWEPNILIFACNWCSYTGADLAGTSRIQYPPNARVVRMMCSGRFELSFGIQALLNGFDGVMVAGCHLGDCHYTSGNYKMERRAEYMPPILRNLGINPKRFRLEWCSASEGLRWAELNKQFVEELKILGPSSMRKRVQQIRNNINK</sequence>
<dbReference type="AlphaFoldDB" id="A0A5B9DF79"/>
<dbReference type="Pfam" id="PF13534">
    <property type="entry name" value="Fer4_17"/>
    <property type="match status" value="1"/>
</dbReference>
<dbReference type="PANTHER" id="PTHR43498:SF1">
    <property type="entry name" value="COB--COM HETERODISULFIDE REDUCTASE IRON-SULFUR SUBUNIT A"/>
    <property type="match status" value="1"/>
</dbReference>
<keyword evidence="8" id="KW-0004">4Fe-4S</keyword>
<dbReference type="GO" id="GO:0046872">
    <property type="term" value="F:metal ion binding"/>
    <property type="evidence" value="ECO:0007669"/>
    <property type="project" value="UniProtKB-KW"/>
</dbReference>
<organism evidence="10 11">
    <name type="scientific">Promethearchaeum syntrophicum</name>
    <dbReference type="NCBI Taxonomy" id="2594042"/>
    <lineage>
        <taxon>Archaea</taxon>
        <taxon>Promethearchaeati</taxon>
        <taxon>Promethearchaeota</taxon>
        <taxon>Promethearchaeia</taxon>
        <taxon>Promethearchaeales</taxon>
        <taxon>Promethearchaeaceae</taxon>
        <taxon>Promethearchaeum</taxon>
    </lineage>
</organism>
<dbReference type="PANTHER" id="PTHR43498">
    <property type="entry name" value="FERREDOXIN:COB-COM HETERODISULFIDE REDUCTASE SUBUNIT A"/>
    <property type="match status" value="1"/>
</dbReference>
<evidence type="ECO:0000256" key="4">
    <source>
        <dbReference type="ARBA" id="ARBA00022827"/>
    </source>
</evidence>
<dbReference type="Gene3D" id="3.30.70.3270">
    <property type="match status" value="1"/>
</dbReference>
<dbReference type="EMBL" id="CP042905">
    <property type="protein sequence ID" value="QEE17386.1"/>
    <property type="molecule type" value="Genomic_DNA"/>
</dbReference>
<gene>
    <name evidence="10" type="ORF">DSAG12_03220</name>
</gene>
<feature type="domain" description="4Fe-4S ferredoxin-type" evidence="9">
    <location>
        <begin position="627"/>
        <end position="656"/>
    </location>
</feature>
<dbReference type="Pfam" id="PF02662">
    <property type="entry name" value="FlpD"/>
    <property type="match status" value="1"/>
</dbReference>
<evidence type="ECO:0000256" key="6">
    <source>
        <dbReference type="ARBA" id="ARBA00023004"/>
    </source>
</evidence>
<comment type="similarity">
    <text evidence="2 8">Belongs to the HdrA family.</text>
</comment>
<dbReference type="EC" id="1.8.-.-" evidence="8"/>